<keyword evidence="2" id="KW-0813">Transport</keyword>
<dbReference type="PANTHER" id="PTHR43776:SF7">
    <property type="entry name" value="D,D-DIPEPTIDE TRANSPORT ATP-BINDING PROTEIN DDPF-RELATED"/>
    <property type="match status" value="1"/>
</dbReference>
<name>A0A5N0UTZ9_9PSEU</name>
<dbReference type="InterPro" id="IPR003439">
    <property type="entry name" value="ABC_transporter-like_ATP-bd"/>
</dbReference>
<dbReference type="Gene3D" id="3.40.50.300">
    <property type="entry name" value="P-loop containing nucleotide triphosphate hydrolases"/>
    <property type="match status" value="1"/>
</dbReference>
<feature type="region of interest" description="Disordered" evidence="5">
    <location>
        <begin position="252"/>
        <end position="273"/>
    </location>
</feature>
<protein>
    <submittedName>
        <fullName evidence="7">ABC transporter ATP-binding protein</fullName>
    </submittedName>
</protein>
<dbReference type="OrthoDB" id="5357528at2"/>
<comment type="caution">
    <text evidence="7">The sequence shown here is derived from an EMBL/GenBank/DDBJ whole genome shotgun (WGS) entry which is preliminary data.</text>
</comment>
<dbReference type="FunFam" id="3.40.50.300:FF:000016">
    <property type="entry name" value="Oligopeptide ABC transporter ATP-binding component"/>
    <property type="match status" value="1"/>
</dbReference>
<dbReference type="EMBL" id="VMNW02000076">
    <property type="protein sequence ID" value="KAA9153452.1"/>
    <property type="molecule type" value="Genomic_DNA"/>
</dbReference>
<dbReference type="RefSeq" id="WP_144756483.1">
    <property type="nucleotide sequence ID" value="NZ_VMNW02000076.1"/>
</dbReference>
<dbReference type="InterPro" id="IPR003593">
    <property type="entry name" value="AAA+_ATPase"/>
</dbReference>
<feature type="domain" description="ABC transporter" evidence="6">
    <location>
        <begin position="6"/>
        <end position="245"/>
    </location>
</feature>
<dbReference type="InterPro" id="IPR017871">
    <property type="entry name" value="ABC_transporter-like_CS"/>
</dbReference>
<dbReference type="PROSITE" id="PS50893">
    <property type="entry name" value="ABC_TRANSPORTER_2"/>
    <property type="match status" value="1"/>
</dbReference>
<evidence type="ECO:0000259" key="6">
    <source>
        <dbReference type="PROSITE" id="PS50893"/>
    </source>
</evidence>
<evidence type="ECO:0000256" key="5">
    <source>
        <dbReference type="SAM" id="MobiDB-lite"/>
    </source>
</evidence>
<dbReference type="GO" id="GO:0055085">
    <property type="term" value="P:transmembrane transport"/>
    <property type="evidence" value="ECO:0007669"/>
    <property type="project" value="UniProtKB-ARBA"/>
</dbReference>
<comment type="similarity">
    <text evidence="1">Belongs to the ABC transporter superfamily.</text>
</comment>
<dbReference type="InterPro" id="IPR027417">
    <property type="entry name" value="P-loop_NTPase"/>
</dbReference>
<evidence type="ECO:0000313" key="7">
    <source>
        <dbReference type="EMBL" id="KAA9153452.1"/>
    </source>
</evidence>
<dbReference type="PROSITE" id="PS00211">
    <property type="entry name" value="ABC_TRANSPORTER_1"/>
    <property type="match status" value="1"/>
</dbReference>
<dbReference type="Pfam" id="PF00005">
    <property type="entry name" value="ABC_tran"/>
    <property type="match status" value="1"/>
</dbReference>
<keyword evidence="8" id="KW-1185">Reference proteome</keyword>
<dbReference type="GO" id="GO:0016887">
    <property type="term" value="F:ATP hydrolysis activity"/>
    <property type="evidence" value="ECO:0007669"/>
    <property type="project" value="InterPro"/>
</dbReference>
<proteinExistence type="inferred from homology"/>
<keyword evidence="4 7" id="KW-0067">ATP-binding</keyword>
<dbReference type="NCBIfam" id="TIGR01727">
    <property type="entry name" value="oligo_HPY"/>
    <property type="match status" value="1"/>
</dbReference>
<gene>
    <name evidence="7" type="ORF">FPZ12_034480</name>
</gene>
<dbReference type="GO" id="GO:0015833">
    <property type="term" value="P:peptide transport"/>
    <property type="evidence" value="ECO:0007669"/>
    <property type="project" value="InterPro"/>
</dbReference>
<dbReference type="Proteomes" id="UP000319769">
    <property type="component" value="Unassembled WGS sequence"/>
</dbReference>
<dbReference type="GO" id="GO:0005524">
    <property type="term" value="F:ATP binding"/>
    <property type="evidence" value="ECO:0007669"/>
    <property type="project" value="UniProtKB-KW"/>
</dbReference>
<keyword evidence="3" id="KW-0547">Nucleotide-binding</keyword>
<evidence type="ECO:0000313" key="8">
    <source>
        <dbReference type="Proteomes" id="UP000319769"/>
    </source>
</evidence>
<accession>A0A5N0UTZ9</accession>
<evidence type="ECO:0000256" key="1">
    <source>
        <dbReference type="ARBA" id="ARBA00005417"/>
    </source>
</evidence>
<evidence type="ECO:0000256" key="3">
    <source>
        <dbReference type="ARBA" id="ARBA00022741"/>
    </source>
</evidence>
<dbReference type="InterPro" id="IPR050319">
    <property type="entry name" value="ABC_transp_ATP-bind"/>
</dbReference>
<dbReference type="CDD" id="cd03257">
    <property type="entry name" value="ABC_NikE_OppD_transporters"/>
    <property type="match status" value="1"/>
</dbReference>
<dbReference type="AlphaFoldDB" id="A0A5N0UTZ9"/>
<reference evidence="7" key="1">
    <citation type="submission" date="2019-09" db="EMBL/GenBank/DDBJ databases">
        <authorList>
            <person name="Teo W.F.A."/>
            <person name="Duangmal K."/>
        </authorList>
    </citation>
    <scope>NUCLEOTIDE SEQUENCE [LARGE SCALE GENOMIC DNA]</scope>
    <source>
        <strain evidence="7">K81G1</strain>
    </source>
</reference>
<dbReference type="InterPro" id="IPR013563">
    <property type="entry name" value="Oligopep_ABC_C"/>
</dbReference>
<dbReference type="Pfam" id="PF08352">
    <property type="entry name" value="oligo_HPY"/>
    <property type="match status" value="1"/>
</dbReference>
<evidence type="ECO:0000256" key="4">
    <source>
        <dbReference type="ARBA" id="ARBA00022840"/>
    </source>
</evidence>
<evidence type="ECO:0000256" key="2">
    <source>
        <dbReference type="ARBA" id="ARBA00022448"/>
    </source>
</evidence>
<dbReference type="SMART" id="SM00382">
    <property type="entry name" value="AAA"/>
    <property type="match status" value="1"/>
</dbReference>
<sequence length="323" mass="34979">MSEQALELDDVSVEFRQGRRRLRAVSGVSLRLERRRTLAVVGESGSGKSTLARGMTGLVPLSGGTVRVLGKEFRRPRREQRRHIQLVFQDPCSSLDPSATIRNSLAEPLVVHERLSKKDSERRVAELLRDVGLPADAAERYPHEFSGGQRQRVAIARAIATKPDVLVLDEAVSALDVSTQNQILELLGQLQREHGLAYVFISHNLGVVRWIADETVVMYLGHVVETGPAERVHVAPAHPYTQALVSAMPVADPTARRGRRGPLTGEPPDQTEAHRGCVFAGRCPIADETCHTTPPPLVAIAGGGTAACHQVTGSADIHEGGTP</sequence>
<organism evidence="7 8">
    <name type="scientific">Amycolatopsis acidicola</name>
    <dbReference type="NCBI Taxonomy" id="2596893"/>
    <lineage>
        <taxon>Bacteria</taxon>
        <taxon>Bacillati</taxon>
        <taxon>Actinomycetota</taxon>
        <taxon>Actinomycetes</taxon>
        <taxon>Pseudonocardiales</taxon>
        <taxon>Pseudonocardiaceae</taxon>
        <taxon>Amycolatopsis</taxon>
    </lineage>
</organism>
<dbReference type="SUPFAM" id="SSF52540">
    <property type="entry name" value="P-loop containing nucleoside triphosphate hydrolases"/>
    <property type="match status" value="1"/>
</dbReference>
<dbReference type="PANTHER" id="PTHR43776">
    <property type="entry name" value="TRANSPORT ATP-BINDING PROTEIN"/>
    <property type="match status" value="1"/>
</dbReference>